<comment type="caution">
    <text evidence="1">The sequence shown here is derived from an EMBL/GenBank/DDBJ whole genome shotgun (WGS) entry which is preliminary data.</text>
</comment>
<accession>A0AAP0RTE7</accession>
<dbReference type="EMBL" id="JBBPBK010000007">
    <property type="protein sequence ID" value="KAK9281281.1"/>
    <property type="molecule type" value="Genomic_DNA"/>
</dbReference>
<name>A0AAP0RTE7_LIQFO</name>
<protein>
    <submittedName>
        <fullName evidence="1">Uncharacterized protein</fullName>
    </submittedName>
</protein>
<dbReference type="AlphaFoldDB" id="A0AAP0RTE7"/>
<proteinExistence type="predicted"/>
<reference evidence="1 2" key="1">
    <citation type="journal article" date="2024" name="Plant J.">
        <title>Genome sequences and population genomics reveal climatic adaptation and genomic divergence between two closely related sweetgum species.</title>
        <authorList>
            <person name="Xu W.Q."/>
            <person name="Ren C.Q."/>
            <person name="Zhang X.Y."/>
            <person name="Comes H.P."/>
            <person name="Liu X.H."/>
            <person name="Li Y.G."/>
            <person name="Kettle C.J."/>
            <person name="Jalonen R."/>
            <person name="Gaisberger H."/>
            <person name="Ma Y.Z."/>
            <person name="Qiu Y.X."/>
        </authorList>
    </citation>
    <scope>NUCLEOTIDE SEQUENCE [LARGE SCALE GENOMIC DNA]</scope>
    <source>
        <strain evidence="1">Hangzhou</strain>
    </source>
</reference>
<keyword evidence="2" id="KW-1185">Reference proteome</keyword>
<evidence type="ECO:0000313" key="1">
    <source>
        <dbReference type="EMBL" id="KAK9281281.1"/>
    </source>
</evidence>
<dbReference type="Proteomes" id="UP001415857">
    <property type="component" value="Unassembled WGS sequence"/>
</dbReference>
<gene>
    <name evidence="1" type="ORF">L1049_004178</name>
</gene>
<organism evidence="1 2">
    <name type="scientific">Liquidambar formosana</name>
    <name type="common">Formosan gum</name>
    <dbReference type="NCBI Taxonomy" id="63359"/>
    <lineage>
        <taxon>Eukaryota</taxon>
        <taxon>Viridiplantae</taxon>
        <taxon>Streptophyta</taxon>
        <taxon>Embryophyta</taxon>
        <taxon>Tracheophyta</taxon>
        <taxon>Spermatophyta</taxon>
        <taxon>Magnoliopsida</taxon>
        <taxon>eudicotyledons</taxon>
        <taxon>Gunneridae</taxon>
        <taxon>Pentapetalae</taxon>
        <taxon>Saxifragales</taxon>
        <taxon>Altingiaceae</taxon>
        <taxon>Liquidambar</taxon>
    </lineage>
</organism>
<sequence>MDKVYIMVPMKRGNPATLSSEEARRMLYQANSVLKSRSLLSASRFLPLFAKICPGGTKDGHEFVSNRKEIVVERPEEACQTEFLPKILEGQAGIFDVGSFRVRRGSPIWIRLRRRRLRKKCPIGCFNQTDREFLVESGNDAMYVVMQWRNKCWSIYAFLLRIFV</sequence>
<evidence type="ECO:0000313" key="2">
    <source>
        <dbReference type="Proteomes" id="UP001415857"/>
    </source>
</evidence>